<feature type="transmembrane region" description="Helical" evidence="1">
    <location>
        <begin position="99"/>
        <end position="116"/>
    </location>
</feature>
<protein>
    <submittedName>
        <fullName evidence="2">Uncharacterized protein</fullName>
    </submittedName>
</protein>
<name>A0ABU6PVJ6_9BACL</name>
<dbReference type="Proteomes" id="UP001343257">
    <property type="component" value="Unassembled WGS sequence"/>
</dbReference>
<keyword evidence="1" id="KW-0812">Transmembrane</keyword>
<proteinExistence type="predicted"/>
<keyword evidence="1" id="KW-0472">Membrane</keyword>
<evidence type="ECO:0000313" key="2">
    <source>
        <dbReference type="EMBL" id="MED5018910.1"/>
    </source>
</evidence>
<sequence length="155" mass="17652">MKRLLVWKRKFAREVGCGMRLLSMVAGRLGCALLAYILYISLYMLYLMVHVGFVSVLLFSFFGFTLALKGIILLPAVSLLLDELVFNYVLKRFDFKTRIGLWVLIYAVLGTIIAWICYGSNSLFMVSGLTVSVIYIVLLQQFLRMAHIPEGGDFY</sequence>
<feature type="transmembrane region" description="Helical" evidence="1">
    <location>
        <begin position="52"/>
        <end position="78"/>
    </location>
</feature>
<evidence type="ECO:0000256" key="1">
    <source>
        <dbReference type="SAM" id="Phobius"/>
    </source>
</evidence>
<gene>
    <name evidence="2" type="ORF">P9847_16490</name>
</gene>
<dbReference type="EMBL" id="JARTLD010000040">
    <property type="protein sequence ID" value="MED5018910.1"/>
    <property type="molecule type" value="Genomic_DNA"/>
</dbReference>
<feature type="transmembrane region" description="Helical" evidence="1">
    <location>
        <begin position="21"/>
        <end position="46"/>
    </location>
</feature>
<feature type="transmembrane region" description="Helical" evidence="1">
    <location>
        <begin position="122"/>
        <end position="139"/>
    </location>
</feature>
<keyword evidence="1" id="KW-1133">Transmembrane helix</keyword>
<keyword evidence="3" id="KW-1185">Reference proteome</keyword>
<comment type="caution">
    <text evidence="2">The sequence shown here is derived from an EMBL/GenBank/DDBJ whole genome shotgun (WGS) entry which is preliminary data.</text>
</comment>
<organism evidence="2 3">
    <name type="scientific">Paenibacillus chibensis</name>
    <dbReference type="NCBI Taxonomy" id="59846"/>
    <lineage>
        <taxon>Bacteria</taxon>
        <taxon>Bacillati</taxon>
        <taxon>Bacillota</taxon>
        <taxon>Bacilli</taxon>
        <taxon>Bacillales</taxon>
        <taxon>Paenibacillaceae</taxon>
        <taxon>Paenibacillus</taxon>
    </lineage>
</organism>
<dbReference type="RefSeq" id="WP_328279532.1">
    <property type="nucleotide sequence ID" value="NZ_JARTLD010000040.1"/>
</dbReference>
<accession>A0ABU6PVJ6</accession>
<reference evidence="2 3" key="1">
    <citation type="submission" date="2023-03" db="EMBL/GenBank/DDBJ databases">
        <title>Bacillus Genome Sequencing.</title>
        <authorList>
            <person name="Dunlap C."/>
        </authorList>
    </citation>
    <scope>NUCLEOTIDE SEQUENCE [LARGE SCALE GENOMIC DNA]</scope>
    <source>
        <strain evidence="2 3">NRS-52</strain>
    </source>
</reference>
<evidence type="ECO:0000313" key="3">
    <source>
        <dbReference type="Proteomes" id="UP001343257"/>
    </source>
</evidence>